<sequence length="586" mass="63114">MGKEILLLLSVWGVCSGQHLLPVVDVVQSGTPYRVSLSSATAKNPEFIRGMMQLQETMPVSYSLEPDMMAGQETPSSVEEELGQDPIAARLEEQEETKEAAKAVRNRREASTQESRDKSDYDRQDSSEGSRENDGPVSEFGFDRNAKAKLDEEMASAERAVAKYDKLFGDTGKFSTNGGEDGRYGGGSSANTDLGGDEGPYGASSEPEYGTSSDNNYGEGNGENADSGNNYATSGGDTGYRGNEDSDGNGGAHNGGYEQSNDNGYENNDPYSPASGNDYRSEGGGGDENGNDGAYRPATDHSDTSTNRDGDAGDRYDANLGDNYNEGGKSDYSNERDKGYNQSNDDDYGKTQDYANNESDPVVYGGNNQYVESGGNYKPVNREGSYSRSISFHEKPKPKLKPYREILEEEDRKGGGMPFEANDGYDGKTEGFDGNYKAEGFNGDDLVAGGGDADSGRGDDYGEVSVSREAGADGYGEKDGDGAGSGVSEASDRPRDNEEKYAALDGPDYESQRGTDYYDRNNGGRGGSVEASERLGTAQESSRILETIANSGTPQKRGGFQYQDNPSDNGRHHRRNKRWVLFNLLK</sequence>
<dbReference type="AlphaFoldDB" id="A0A1V9XBW9"/>
<organism evidence="3 4">
    <name type="scientific">Tropilaelaps mercedesae</name>
    <dbReference type="NCBI Taxonomy" id="418985"/>
    <lineage>
        <taxon>Eukaryota</taxon>
        <taxon>Metazoa</taxon>
        <taxon>Ecdysozoa</taxon>
        <taxon>Arthropoda</taxon>
        <taxon>Chelicerata</taxon>
        <taxon>Arachnida</taxon>
        <taxon>Acari</taxon>
        <taxon>Parasitiformes</taxon>
        <taxon>Mesostigmata</taxon>
        <taxon>Gamasina</taxon>
        <taxon>Dermanyssoidea</taxon>
        <taxon>Laelapidae</taxon>
        <taxon>Tropilaelaps</taxon>
    </lineage>
</organism>
<reference evidence="3 4" key="1">
    <citation type="journal article" date="2017" name="Gigascience">
        <title>Draft genome of the honey bee ectoparasitic mite, Tropilaelaps mercedesae, is shaped by the parasitic life history.</title>
        <authorList>
            <person name="Dong X."/>
            <person name="Armstrong S.D."/>
            <person name="Xia D."/>
            <person name="Makepeace B.L."/>
            <person name="Darby A.C."/>
            <person name="Kadowaki T."/>
        </authorList>
    </citation>
    <scope>NUCLEOTIDE SEQUENCE [LARGE SCALE GENOMIC DNA]</scope>
    <source>
        <strain evidence="3">Wuxi-XJTLU</strain>
    </source>
</reference>
<feature type="compositionally biased region" description="Basic and acidic residues" evidence="1">
    <location>
        <begin position="510"/>
        <end position="519"/>
    </location>
</feature>
<feature type="compositionally biased region" description="Basic and acidic residues" evidence="1">
    <location>
        <begin position="97"/>
        <end position="134"/>
    </location>
</feature>
<keyword evidence="2" id="KW-0732">Signal</keyword>
<feature type="compositionally biased region" description="Polar residues" evidence="1">
    <location>
        <begin position="538"/>
        <end position="554"/>
    </location>
</feature>
<feature type="region of interest" description="Disordered" evidence="1">
    <location>
        <begin position="92"/>
        <end position="145"/>
    </location>
</feature>
<evidence type="ECO:0000313" key="3">
    <source>
        <dbReference type="EMBL" id="OQR70893.1"/>
    </source>
</evidence>
<gene>
    <name evidence="3" type="ORF">BIW11_11335</name>
</gene>
<feature type="compositionally biased region" description="Basic and acidic residues" evidence="1">
    <location>
        <begin position="328"/>
        <end position="339"/>
    </location>
</feature>
<feature type="signal peptide" evidence="2">
    <location>
        <begin position="1"/>
        <end position="17"/>
    </location>
</feature>
<feature type="compositionally biased region" description="Basic and acidic residues" evidence="1">
    <location>
        <begin position="391"/>
        <end position="414"/>
    </location>
</feature>
<keyword evidence="4" id="KW-1185">Reference proteome</keyword>
<protein>
    <submittedName>
        <fullName evidence="3">Uncharacterized protein</fullName>
    </submittedName>
</protein>
<feature type="region of interest" description="Disordered" evidence="1">
    <location>
        <begin position="166"/>
        <end position="576"/>
    </location>
</feature>
<dbReference type="EMBL" id="MNPL01015840">
    <property type="protein sequence ID" value="OQR70893.1"/>
    <property type="molecule type" value="Genomic_DNA"/>
</dbReference>
<feature type="chain" id="PRO_5012528920" evidence="2">
    <location>
        <begin position="18"/>
        <end position="586"/>
    </location>
</feature>
<evidence type="ECO:0000313" key="4">
    <source>
        <dbReference type="Proteomes" id="UP000192247"/>
    </source>
</evidence>
<accession>A0A1V9XBW9</accession>
<feature type="compositionally biased region" description="Basic and acidic residues" evidence="1">
    <location>
        <begin position="298"/>
        <end position="317"/>
    </location>
</feature>
<name>A0A1V9XBW9_9ACAR</name>
<dbReference type="InParanoid" id="A0A1V9XBW9"/>
<dbReference type="Proteomes" id="UP000192247">
    <property type="component" value="Unassembled WGS sequence"/>
</dbReference>
<feature type="compositionally biased region" description="Basic and acidic residues" evidence="1">
    <location>
        <begin position="490"/>
        <end position="502"/>
    </location>
</feature>
<evidence type="ECO:0000256" key="2">
    <source>
        <dbReference type="SAM" id="SignalP"/>
    </source>
</evidence>
<comment type="caution">
    <text evidence="3">The sequence shown here is derived from an EMBL/GenBank/DDBJ whole genome shotgun (WGS) entry which is preliminary data.</text>
</comment>
<feature type="compositionally biased region" description="Polar residues" evidence="1">
    <location>
        <begin position="210"/>
        <end position="235"/>
    </location>
</feature>
<evidence type="ECO:0000256" key="1">
    <source>
        <dbReference type="SAM" id="MobiDB-lite"/>
    </source>
</evidence>
<feature type="compositionally biased region" description="Polar residues" evidence="1">
    <location>
        <begin position="257"/>
        <end position="270"/>
    </location>
</feature>
<proteinExistence type="predicted"/>